<evidence type="ECO:0000313" key="2">
    <source>
        <dbReference type="Proteomes" id="UP000054097"/>
    </source>
</evidence>
<accession>A0A0C2WIL8</accession>
<feature type="non-terminal residue" evidence="1">
    <location>
        <position position="59"/>
    </location>
</feature>
<reference evidence="2" key="2">
    <citation type="submission" date="2015-01" db="EMBL/GenBank/DDBJ databases">
        <title>Evolutionary Origins and Diversification of the Mycorrhizal Mutualists.</title>
        <authorList>
            <consortium name="DOE Joint Genome Institute"/>
            <consortium name="Mycorrhizal Genomics Consortium"/>
            <person name="Kohler A."/>
            <person name="Kuo A."/>
            <person name="Nagy L.G."/>
            <person name="Floudas D."/>
            <person name="Copeland A."/>
            <person name="Barry K.W."/>
            <person name="Cichocki N."/>
            <person name="Veneault-Fourrey C."/>
            <person name="LaButti K."/>
            <person name="Lindquist E.A."/>
            <person name="Lipzen A."/>
            <person name="Lundell T."/>
            <person name="Morin E."/>
            <person name="Murat C."/>
            <person name="Riley R."/>
            <person name="Ohm R."/>
            <person name="Sun H."/>
            <person name="Tunlid A."/>
            <person name="Henrissat B."/>
            <person name="Grigoriev I.V."/>
            <person name="Hibbett D.S."/>
            <person name="Martin F."/>
        </authorList>
    </citation>
    <scope>NUCLEOTIDE SEQUENCE [LARGE SCALE GENOMIC DNA]</scope>
    <source>
        <strain evidence="2">MAFF 305830</strain>
    </source>
</reference>
<gene>
    <name evidence="1" type="ORF">M408DRAFT_330763</name>
</gene>
<organism evidence="1 2">
    <name type="scientific">Serendipita vermifera MAFF 305830</name>
    <dbReference type="NCBI Taxonomy" id="933852"/>
    <lineage>
        <taxon>Eukaryota</taxon>
        <taxon>Fungi</taxon>
        <taxon>Dikarya</taxon>
        <taxon>Basidiomycota</taxon>
        <taxon>Agaricomycotina</taxon>
        <taxon>Agaricomycetes</taxon>
        <taxon>Sebacinales</taxon>
        <taxon>Serendipitaceae</taxon>
        <taxon>Serendipita</taxon>
    </lineage>
</organism>
<dbReference type="HOGENOM" id="CLU_2967531_0_0_1"/>
<keyword evidence="2" id="KW-1185">Reference proteome</keyword>
<name>A0A0C2WIL8_SERVB</name>
<sequence length="59" mass="6943">MLFDPYTSVLIRRYSTFDRTADRKSKQAATFGHSNDTARRRGISKSFRLYMPDHSDDRV</sequence>
<protein>
    <submittedName>
        <fullName evidence="1">Uncharacterized protein</fullName>
    </submittedName>
</protein>
<dbReference type="EMBL" id="KN824308">
    <property type="protein sequence ID" value="KIM26218.1"/>
    <property type="molecule type" value="Genomic_DNA"/>
</dbReference>
<reference evidence="1 2" key="1">
    <citation type="submission" date="2014-04" db="EMBL/GenBank/DDBJ databases">
        <authorList>
            <consortium name="DOE Joint Genome Institute"/>
            <person name="Kuo A."/>
            <person name="Zuccaro A."/>
            <person name="Kohler A."/>
            <person name="Nagy L.G."/>
            <person name="Floudas D."/>
            <person name="Copeland A."/>
            <person name="Barry K.W."/>
            <person name="Cichocki N."/>
            <person name="Veneault-Fourrey C."/>
            <person name="LaButti K."/>
            <person name="Lindquist E.A."/>
            <person name="Lipzen A."/>
            <person name="Lundell T."/>
            <person name="Morin E."/>
            <person name="Murat C."/>
            <person name="Sun H."/>
            <person name="Tunlid A."/>
            <person name="Henrissat B."/>
            <person name="Grigoriev I.V."/>
            <person name="Hibbett D.S."/>
            <person name="Martin F."/>
            <person name="Nordberg H.P."/>
            <person name="Cantor M.N."/>
            <person name="Hua S.X."/>
        </authorList>
    </citation>
    <scope>NUCLEOTIDE SEQUENCE [LARGE SCALE GENOMIC DNA]</scope>
    <source>
        <strain evidence="1 2">MAFF 305830</strain>
    </source>
</reference>
<proteinExistence type="predicted"/>
<dbReference type="AlphaFoldDB" id="A0A0C2WIL8"/>
<dbReference type="Proteomes" id="UP000054097">
    <property type="component" value="Unassembled WGS sequence"/>
</dbReference>
<evidence type="ECO:0000313" key="1">
    <source>
        <dbReference type="EMBL" id="KIM26218.1"/>
    </source>
</evidence>